<evidence type="ECO:0000313" key="4">
    <source>
        <dbReference type="Proteomes" id="UP000262582"/>
    </source>
</evidence>
<dbReference type="EMBL" id="CP032097">
    <property type="protein sequence ID" value="AXX95110.1"/>
    <property type="molecule type" value="Genomic_DNA"/>
</dbReference>
<evidence type="ECO:0000313" key="2">
    <source>
        <dbReference type="EMBL" id="AXX95110.1"/>
    </source>
</evidence>
<dbReference type="KEGG" id="aell:AELL_1448"/>
<gene>
    <name evidence="2" type="ORF">AELL_1448</name>
    <name evidence="3" type="ORF">CP962_12325</name>
</gene>
<protein>
    <recommendedName>
        <fullName evidence="1">HTH cro/C1-type domain-containing protein</fullName>
    </recommendedName>
</protein>
<evidence type="ECO:0000313" key="3">
    <source>
        <dbReference type="EMBL" id="RXI29000.1"/>
    </source>
</evidence>
<dbReference type="InterPro" id="IPR001387">
    <property type="entry name" value="Cro/C1-type_HTH"/>
</dbReference>
<feature type="domain" description="HTH cro/C1-type" evidence="1">
    <location>
        <begin position="2"/>
        <end position="52"/>
    </location>
</feature>
<dbReference type="Pfam" id="PF13443">
    <property type="entry name" value="HTH_26"/>
    <property type="match status" value="1"/>
</dbReference>
<dbReference type="RefSeq" id="WP_118917299.1">
    <property type="nucleotide sequence ID" value="NZ_CP032097.1"/>
</dbReference>
<dbReference type="EMBL" id="NXIG01000015">
    <property type="protein sequence ID" value="RXI29000.1"/>
    <property type="molecule type" value="Genomic_DNA"/>
</dbReference>
<sequence>MQITYNEIAELIGRTEANMKYMKKHNPEQLELLKIGGLCKKYNISLKDLEAIIKLKEDIKK</sequence>
<reference evidence="2 4" key="2">
    <citation type="submission" date="2018-08" db="EMBL/GenBank/DDBJ databases">
        <title>Complete genome of the Arcobacter ellisii type strain LMG 26155.</title>
        <authorList>
            <person name="Miller W.G."/>
            <person name="Yee E."/>
            <person name="Bono J.L."/>
        </authorList>
    </citation>
    <scope>NUCLEOTIDE SEQUENCE [LARGE SCALE GENOMIC DNA]</scope>
    <source>
        <strain evidence="2 4">LMG 26155</strain>
    </source>
</reference>
<keyword evidence="4" id="KW-1185">Reference proteome</keyword>
<dbReference type="AlphaFoldDB" id="A0A347U8D2"/>
<reference evidence="3 5" key="1">
    <citation type="submission" date="2017-09" db="EMBL/GenBank/DDBJ databases">
        <title>Genomics of the genus Arcobacter.</title>
        <authorList>
            <person name="Perez-Cataluna A."/>
            <person name="Figueras M.J."/>
            <person name="Salas-Masso N."/>
        </authorList>
    </citation>
    <scope>NUCLEOTIDE SEQUENCE [LARGE SCALE GENOMIC DNA]</scope>
    <source>
        <strain evidence="3 5">CECT 7837</strain>
    </source>
</reference>
<evidence type="ECO:0000259" key="1">
    <source>
        <dbReference type="Pfam" id="PF13443"/>
    </source>
</evidence>
<proteinExistence type="predicted"/>
<accession>A0A347U8D2</accession>
<dbReference type="Proteomes" id="UP000290588">
    <property type="component" value="Unassembled WGS sequence"/>
</dbReference>
<dbReference type="Proteomes" id="UP000262582">
    <property type="component" value="Chromosome"/>
</dbReference>
<name>A0A347U8D2_9BACT</name>
<organism evidence="3 5">
    <name type="scientific">Arcobacter ellisii</name>
    <dbReference type="NCBI Taxonomy" id="913109"/>
    <lineage>
        <taxon>Bacteria</taxon>
        <taxon>Pseudomonadati</taxon>
        <taxon>Campylobacterota</taxon>
        <taxon>Epsilonproteobacteria</taxon>
        <taxon>Campylobacterales</taxon>
        <taxon>Arcobacteraceae</taxon>
        <taxon>Arcobacter</taxon>
    </lineage>
</organism>
<evidence type="ECO:0000313" key="5">
    <source>
        <dbReference type="Proteomes" id="UP000290588"/>
    </source>
</evidence>